<dbReference type="Proteomes" id="UP000679779">
    <property type="component" value="Unassembled WGS sequence"/>
</dbReference>
<accession>A0A920CD45</accession>
<name>A0A920CD45_9BACL</name>
<sequence>MGSTCGATEYPQMDRCRTKPSVLVFGALSLDQTEAEQAKTHRVRLAPAGEFHYMV</sequence>
<keyword evidence="2" id="KW-1185">Reference proteome</keyword>
<protein>
    <submittedName>
        <fullName evidence="1">Uncharacterized protein</fullName>
    </submittedName>
</protein>
<dbReference type="AlphaFoldDB" id="A0A920CD45"/>
<reference evidence="1" key="1">
    <citation type="submission" date="2021-03" db="EMBL/GenBank/DDBJ databases">
        <title>Antimicrobial resistance genes in bacteria isolated from Japanese honey, and their potential for conferring macrolide and lincosamide resistance in the American foulbrood pathogen Paenibacillus larvae.</title>
        <authorList>
            <person name="Okamoto M."/>
            <person name="Kumagai M."/>
            <person name="Kanamori H."/>
            <person name="Takamatsu D."/>
        </authorList>
    </citation>
    <scope>NUCLEOTIDE SEQUENCE</scope>
    <source>
        <strain evidence="1">J2TS6</strain>
    </source>
</reference>
<proteinExistence type="predicted"/>
<dbReference type="EMBL" id="BORQ01000006">
    <property type="protein sequence ID" value="GIO33448.1"/>
    <property type="molecule type" value="Genomic_DNA"/>
</dbReference>
<comment type="caution">
    <text evidence="1">The sequence shown here is derived from an EMBL/GenBank/DDBJ whole genome shotgun (WGS) entry which is preliminary data.</text>
</comment>
<gene>
    <name evidence="1" type="ORF">J2TS6_45890</name>
</gene>
<evidence type="ECO:0000313" key="1">
    <source>
        <dbReference type="EMBL" id="GIO33448.1"/>
    </source>
</evidence>
<evidence type="ECO:0000313" key="2">
    <source>
        <dbReference type="Proteomes" id="UP000679779"/>
    </source>
</evidence>
<organism evidence="1 2">
    <name type="scientific">Paenibacillus albilobatus</name>
    <dbReference type="NCBI Taxonomy" id="2716884"/>
    <lineage>
        <taxon>Bacteria</taxon>
        <taxon>Bacillati</taxon>
        <taxon>Bacillota</taxon>
        <taxon>Bacilli</taxon>
        <taxon>Bacillales</taxon>
        <taxon>Paenibacillaceae</taxon>
        <taxon>Paenibacillus</taxon>
    </lineage>
</organism>